<dbReference type="EMBL" id="VLPK01000002">
    <property type="protein sequence ID" value="TSJ40958.1"/>
    <property type="molecule type" value="Genomic_DNA"/>
</dbReference>
<comment type="caution">
    <text evidence="1">The sequence shown here is derived from an EMBL/GenBank/DDBJ whole genome shotgun (WGS) entry which is preliminary data.</text>
</comment>
<sequence length="136" mass="15448">MNEDPKRKGRPPLQEGKRTFKIDVRFTEEEYKLILDMEKTLSISKTNLIRTKVLRNGAGTVLNAKALIRELSLLSTELGRSGNNINQLAHHANTLKLKSVLSPAVVKRFILLLENHLKTRAELNISLRRLIRILGS</sequence>
<accession>A0A556MM79</accession>
<dbReference type="RefSeq" id="WP_144248996.1">
    <property type="nucleotide sequence ID" value="NZ_VLPK01000002.1"/>
</dbReference>
<name>A0A556MM79_9SPHI</name>
<dbReference type="InterPro" id="IPR053842">
    <property type="entry name" value="NikA-like"/>
</dbReference>
<organism evidence="1 2">
    <name type="scientific">Mucilaginibacter corticis</name>
    <dbReference type="NCBI Taxonomy" id="2597670"/>
    <lineage>
        <taxon>Bacteria</taxon>
        <taxon>Pseudomonadati</taxon>
        <taxon>Bacteroidota</taxon>
        <taxon>Sphingobacteriia</taxon>
        <taxon>Sphingobacteriales</taxon>
        <taxon>Sphingobacteriaceae</taxon>
        <taxon>Mucilaginibacter</taxon>
    </lineage>
</organism>
<protein>
    <submittedName>
        <fullName evidence="1">MobC family plasmid mobilization relaxosome protein</fullName>
    </submittedName>
</protein>
<keyword evidence="2" id="KW-1185">Reference proteome</keyword>
<evidence type="ECO:0000313" key="1">
    <source>
        <dbReference type="EMBL" id="TSJ40958.1"/>
    </source>
</evidence>
<reference evidence="1 2" key="1">
    <citation type="submission" date="2019-07" db="EMBL/GenBank/DDBJ databases">
        <authorList>
            <person name="Huq M.A."/>
        </authorList>
    </citation>
    <scope>NUCLEOTIDE SEQUENCE [LARGE SCALE GENOMIC DNA]</scope>
    <source>
        <strain evidence="1 2">MAH-19</strain>
    </source>
</reference>
<gene>
    <name evidence="1" type="ORF">FO440_14575</name>
</gene>
<dbReference type="Proteomes" id="UP000318733">
    <property type="component" value="Unassembled WGS sequence"/>
</dbReference>
<dbReference type="Pfam" id="PF21983">
    <property type="entry name" value="NikA-like"/>
    <property type="match status" value="1"/>
</dbReference>
<dbReference type="AlphaFoldDB" id="A0A556MM79"/>
<dbReference type="OrthoDB" id="681025at2"/>
<evidence type="ECO:0000313" key="2">
    <source>
        <dbReference type="Proteomes" id="UP000318733"/>
    </source>
</evidence>
<proteinExistence type="predicted"/>